<dbReference type="EMBL" id="JQDR03012579">
    <property type="protein sequence ID" value="KAA0191039.1"/>
    <property type="molecule type" value="Genomic_DNA"/>
</dbReference>
<reference evidence="2" key="1">
    <citation type="submission" date="2014-08" db="EMBL/GenBank/DDBJ databases">
        <authorList>
            <person name="Murali S."/>
            <person name="Richards S."/>
            <person name="Bandaranaike D."/>
            <person name="Bellair M."/>
            <person name="Blankenburg K."/>
            <person name="Chao H."/>
            <person name="Dinh H."/>
            <person name="Doddapaneni H."/>
            <person name="Dugan-Rocha S."/>
            <person name="Elkadiri S."/>
            <person name="Gnanaolivu R."/>
            <person name="Hughes D."/>
            <person name="Lee S."/>
            <person name="Li M."/>
            <person name="Ming W."/>
            <person name="Munidasa M."/>
            <person name="Muniz J."/>
            <person name="Nguyen L."/>
            <person name="Osuji N."/>
            <person name="Pu L.-L."/>
            <person name="Puazo M."/>
            <person name="Skinner E."/>
            <person name="Qu C."/>
            <person name="Quiroz J."/>
            <person name="Raj R."/>
            <person name="Weissenberger G."/>
            <person name="Xin Y."/>
            <person name="Zou X."/>
            <person name="Han Y."/>
            <person name="Worley K."/>
            <person name="Muzny D."/>
            <person name="Gibbs R."/>
        </authorList>
    </citation>
    <scope>NUCLEOTIDE SEQUENCE</scope>
    <source>
        <strain evidence="2">HAZT.00-mixed</strain>
        <tissue evidence="2">Whole organism</tissue>
    </source>
</reference>
<dbReference type="GO" id="GO:0005886">
    <property type="term" value="C:plasma membrane"/>
    <property type="evidence" value="ECO:0007669"/>
    <property type="project" value="TreeGrafter"/>
</dbReference>
<comment type="caution">
    <text evidence="2">The sequence shown here is derived from an EMBL/GenBank/DDBJ whole genome shotgun (WGS) entry which is preliminary data.</text>
</comment>
<evidence type="ECO:0000259" key="1">
    <source>
        <dbReference type="PROSITE" id="PS50010"/>
    </source>
</evidence>
<name>A0A6A0GX83_HYAAZ</name>
<feature type="domain" description="DH" evidence="1">
    <location>
        <begin position="35"/>
        <end position="219"/>
    </location>
</feature>
<dbReference type="Pfam" id="PF00621">
    <property type="entry name" value="RhoGEF"/>
    <property type="match status" value="1"/>
</dbReference>
<dbReference type="GO" id="GO:0030139">
    <property type="term" value="C:endocytic vesicle"/>
    <property type="evidence" value="ECO:0007669"/>
    <property type="project" value="TreeGrafter"/>
</dbReference>
<sequence>MSSVLEAWRGYFVLEVGGWRELVAGWGELGERLSQQQSAIWELVETEATYCHMIRVITNLFLSCLCNLQNEQLLNDINTELLFSNIPDIYHTNLTFWKDHISRMVAEARRSKQPLDPTLLYDAFTNFKEIFKPYSLYCQQQTQCQQYCKERSHDNEHFKVYLLWCETQKECNRLRLVDILVQPMQRLTKYSLLLKAILKKTDIKEHKWKLNEMVSSSRP</sequence>
<organism evidence="2">
    <name type="scientific">Hyalella azteca</name>
    <name type="common">Amphipod</name>
    <dbReference type="NCBI Taxonomy" id="294128"/>
    <lineage>
        <taxon>Eukaryota</taxon>
        <taxon>Metazoa</taxon>
        <taxon>Ecdysozoa</taxon>
        <taxon>Arthropoda</taxon>
        <taxon>Crustacea</taxon>
        <taxon>Multicrustacea</taxon>
        <taxon>Malacostraca</taxon>
        <taxon>Eumalacostraca</taxon>
        <taxon>Peracarida</taxon>
        <taxon>Amphipoda</taxon>
        <taxon>Senticaudata</taxon>
        <taxon>Talitrida</taxon>
        <taxon>Talitroidea</taxon>
        <taxon>Hyalellidae</taxon>
        <taxon>Hyalella</taxon>
    </lineage>
</organism>
<dbReference type="Gene3D" id="1.20.900.10">
    <property type="entry name" value="Dbl homology (DH) domain"/>
    <property type="match status" value="1"/>
</dbReference>
<dbReference type="AlphaFoldDB" id="A0A6A0GX83"/>
<dbReference type="InterPro" id="IPR035899">
    <property type="entry name" value="DBL_dom_sf"/>
</dbReference>
<dbReference type="OrthoDB" id="5585231at2759"/>
<dbReference type="GO" id="GO:0030424">
    <property type="term" value="C:axon"/>
    <property type="evidence" value="ECO:0007669"/>
    <property type="project" value="TreeGrafter"/>
</dbReference>
<dbReference type="InterPro" id="IPR000219">
    <property type="entry name" value="DH_dom"/>
</dbReference>
<dbReference type="PROSITE" id="PS50010">
    <property type="entry name" value="DH_2"/>
    <property type="match status" value="1"/>
</dbReference>
<dbReference type="Proteomes" id="UP000711488">
    <property type="component" value="Unassembled WGS sequence"/>
</dbReference>
<dbReference type="PANTHER" id="PTHR13217:SF11">
    <property type="entry name" value="PLECKSTRIN HOMOLOGY DOMAIN-CONTAINING FAMILY G MEMBER 5"/>
    <property type="match status" value="1"/>
</dbReference>
<reference evidence="2" key="3">
    <citation type="submission" date="2019-06" db="EMBL/GenBank/DDBJ databases">
        <authorList>
            <person name="Poynton C."/>
            <person name="Hasenbein S."/>
            <person name="Benoit J.B."/>
            <person name="Sepulveda M.S."/>
            <person name="Poelchau M.F."/>
            <person name="Murali S.C."/>
            <person name="Chen S."/>
            <person name="Glastad K.M."/>
            <person name="Werren J.H."/>
            <person name="Vineis J.H."/>
            <person name="Bowen J.L."/>
            <person name="Friedrich M."/>
            <person name="Jones J."/>
            <person name="Robertson H.M."/>
            <person name="Feyereisen R."/>
            <person name="Mechler-Hickson A."/>
            <person name="Mathers N."/>
            <person name="Lee C.E."/>
            <person name="Colbourne J.K."/>
            <person name="Biales A."/>
            <person name="Johnston J.S."/>
            <person name="Wellborn G.A."/>
            <person name="Rosendale A.J."/>
            <person name="Cridge A.G."/>
            <person name="Munoz-Torres M.C."/>
            <person name="Bain P.A."/>
            <person name="Manny A.R."/>
            <person name="Major K.M."/>
            <person name="Lambert F.N."/>
            <person name="Vulpe C.D."/>
            <person name="Tuck P."/>
            <person name="Blalock B.J."/>
            <person name="Lin Y.-Y."/>
            <person name="Smith M.E."/>
            <person name="Ochoa-Acuna H."/>
            <person name="Chen M.-J.M."/>
            <person name="Childers C.P."/>
            <person name="Qu J."/>
            <person name="Dugan S."/>
            <person name="Lee S.L."/>
            <person name="Chao H."/>
            <person name="Dinh H."/>
            <person name="Han Y."/>
            <person name="Doddapaneni H."/>
            <person name="Worley K.C."/>
            <person name="Muzny D.M."/>
            <person name="Gibbs R.A."/>
            <person name="Richards S."/>
        </authorList>
    </citation>
    <scope>NUCLEOTIDE SEQUENCE</scope>
    <source>
        <strain evidence="2">HAZT.00-mixed</strain>
        <tissue evidence="2">Whole organism</tissue>
    </source>
</reference>
<gene>
    <name evidence="2" type="ORF">HAZT_HAZT006971</name>
</gene>
<dbReference type="PANTHER" id="PTHR13217">
    <property type="entry name" value="PLECKSTRIN HOMOLOGY DOMAIN-CONTAINING FAMILY G MEMBER 7"/>
    <property type="match status" value="1"/>
</dbReference>
<protein>
    <recommendedName>
        <fullName evidence="1">DH domain-containing protein</fullName>
    </recommendedName>
</protein>
<reference evidence="2" key="2">
    <citation type="journal article" date="2018" name="Environ. Sci. Technol.">
        <title>The Toxicogenome of Hyalella azteca: A Model for Sediment Ecotoxicology and Evolutionary Toxicology.</title>
        <authorList>
            <person name="Poynton H.C."/>
            <person name="Hasenbein S."/>
            <person name="Benoit J.B."/>
            <person name="Sepulveda M.S."/>
            <person name="Poelchau M.F."/>
            <person name="Hughes D.S.T."/>
            <person name="Murali S.C."/>
            <person name="Chen S."/>
            <person name="Glastad K.M."/>
            <person name="Goodisman M.A.D."/>
            <person name="Werren J.H."/>
            <person name="Vineis J.H."/>
            <person name="Bowen J.L."/>
            <person name="Friedrich M."/>
            <person name="Jones J."/>
            <person name="Robertson H.M."/>
            <person name="Feyereisen R."/>
            <person name="Mechler-Hickson A."/>
            <person name="Mathers N."/>
            <person name="Lee C.E."/>
            <person name="Colbourne J.K."/>
            <person name="Biales A."/>
            <person name="Johnston J.S."/>
            <person name="Wellborn G.A."/>
            <person name="Rosendale A.J."/>
            <person name="Cridge A.G."/>
            <person name="Munoz-Torres M.C."/>
            <person name="Bain P.A."/>
            <person name="Manny A.R."/>
            <person name="Major K.M."/>
            <person name="Lambert F.N."/>
            <person name="Vulpe C.D."/>
            <person name="Tuck P."/>
            <person name="Blalock B.J."/>
            <person name="Lin Y.Y."/>
            <person name="Smith M.E."/>
            <person name="Ochoa-Acuna H."/>
            <person name="Chen M.M."/>
            <person name="Childers C.P."/>
            <person name="Qu J."/>
            <person name="Dugan S."/>
            <person name="Lee S.L."/>
            <person name="Chao H."/>
            <person name="Dinh H."/>
            <person name="Han Y."/>
            <person name="Doddapaneni H."/>
            <person name="Worley K.C."/>
            <person name="Muzny D.M."/>
            <person name="Gibbs R.A."/>
            <person name="Richards S."/>
        </authorList>
    </citation>
    <scope>NUCLEOTIDE SEQUENCE</scope>
    <source>
        <strain evidence="2">HAZT.00-mixed</strain>
        <tissue evidence="2">Whole organism</tissue>
    </source>
</reference>
<dbReference type="GO" id="GO:0005085">
    <property type="term" value="F:guanyl-nucleotide exchange factor activity"/>
    <property type="evidence" value="ECO:0007669"/>
    <property type="project" value="InterPro"/>
</dbReference>
<evidence type="ECO:0000313" key="2">
    <source>
        <dbReference type="EMBL" id="KAA0191039.1"/>
    </source>
</evidence>
<dbReference type="SMART" id="SM00325">
    <property type="entry name" value="RhoGEF"/>
    <property type="match status" value="1"/>
</dbReference>
<dbReference type="CDD" id="cd00160">
    <property type="entry name" value="RhoGEF"/>
    <property type="match status" value="1"/>
</dbReference>
<proteinExistence type="predicted"/>
<dbReference type="GO" id="GO:0043542">
    <property type="term" value="P:endothelial cell migration"/>
    <property type="evidence" value="ECO:0007669"/>
    <property type="project" value="TreeGrafter"/>
</dbReference>
<dbReference type="InterPro" id="IPR040181">
    <property type="entry name" value="PKHG5/7"/>
</dbReference>
<dbReference type="GO" id="GO:0007266">
    <property type="term" value="P:Rho protein signal transduction"/>
    <property type="evidence" value="ECO:0007669"/>
    <property type="project" value="TreeGrafter"/>
</dbReference>
<dbReference type="SUPFAM" id="SSF48065">
    <property type="entry name" value="DBL homology domain (DH-domain)"/>
    <property type="match status" value="1"/>
</dbReference>
<accession>A0A6A0GX83</accession>